<keyword evidence="1" id="KW-0812">Transmembrane</keyword>
<name>A0A928ZR74_LEPEC</name>
<reference evidence="2" key="1">
    <citation type="submission" date="2020-10" db="EMBL/GenBank/DDBJ databases">
        <authorList>
            <person name="Castelo-Branco R."/>
            <person name="Eusebio N."/>
            <person name="Adriana R."/>
            <person name="Vieira A."/>
            <person name="Brugerolle De Fraissinette N."/>
            <person name="Rezende De Castro R."/>
            <person name="Schneider M.P."/>
            <person name="Vasconcelos V."/>
            <person name="Leao P.N."/>
        </authorList>
    </citation>
    <scope>NUCLEOTIDE SEQUENCE</scope>
    <source>
        <strain evidence="2">LEGE 11479</strain>
    </source>
</reference>
<dbReference type="Proteomes" id="UP000615026">
    <property type="component" value="Unassembled WGS sequence"/>
</dbReference>
<dbReference type="EMBL" id="JADEXP010000072">
    <property type="protein sequence ID" value="MBE9067030.1"/>
    <property type="molecule type" value="Genomic_DNA"/>
</dbReference>
<protein>
    <submittedName>
        <fullName evidence="2">Uncharacterized protein</fullName>
    </submittedName>
</protein>
<evidence type="ECO:0000313" key="2">
    <source>
        <dbReference type="EMBL" id="MBE9067030.1"/>
    </source>
</evidence>
<comment type="caution">
    <text evidence="2">The sequence shown here is derived from an EMBL/GenBank/DDBJ whole genome shotgun (WGS) entry which is preliminary data.</text>
</comment>
<evidence type="ECO:0000313" key="3">
    <source>
        <dbReference type="Proteomes" id="UP000615026"/>
    </source>
</evidence>
<sequence>MPPSVIENFVVGIVTSIITALAVWLWRKIRESQILNKKAAFFGIRPKELCLIVMNHNPRSKDTMSHGDIETLVEIIRLIDGIGGNLSIAPFDKILTPAGETTEFCIGSPASNERTKVHVENFLRGVRFHPYSPSDTDSLAISTKEEKFRYEQYKDEYAVLARFYPTPDSHPVILISGQTSRANQGAIYYLVRNYNTLLRNQFENRKPFCLMVKLQSPLTYGHKSVQLVKDITNIAFAPH</sequence>
<keyword evidence="1" id="KW-0472">Membrane</keyword>
<evidence type="ECO:0000256" key="1">
    <source>
        <dbReference type="SAM" id="Phobius"/>
    </source>
</evidence>
<proteinExistence type="predicted"/>
<organism evidence="2 3">
    <name type="scientific">Leptolyngbya cf. ectocarpi LEGE 11479</name>
    <dbReference type="NCBI Taxonomy" id="1828722"/>
    <lineage>
        <taxon>Bacteria</taxon>
        <taxon>Bacillati</taxon>
        <taxon>Cyanobacteriota</taxon>
        <taxon>Cyanophyceae</taxon>
        <taxon>Leptolyngbyales</taxon>
        <taxon>Leptolyngbyaceae</taxon>
        <taxon>Leptolyngbya group</taxon>
        <taxon>Leptolyngbya</taxon>
    </lineage>
</organism>
<keyword evidence="1" id="KW-1133">Transmembrane helix</keyword>
<gene>
    <name evidence="2" type="ORF">IQ260_10215</name>
</gene>
<feature type="transmembrane region" description="Helical" evidence="1">
    <location>
        <begin position="6"/>
        <end position="26"/>
    </location>
</feature>
<accession>A0A928ZR74</accession>
<dbReference type="RefSeq" id="WP_193993002.1">
    <property type="nucleotide sequence ID" value="NZ_JADEXP010000072.1"/>
</dbReference>
<dbReference type="AlphaFoldDB" id="A0A928ZR74"/>
<keyword evidence="3" id="KW-1185">Reference proteome</keyword>